<reference evidence="2 3" key="1">
    <citation type="submission" date="2019-02" db="EMBL/GenBank/DDBJ databases">
        <title>Deep-cultivation of Planctomycetes and their phenomic and genomic characterization uncovers novel biology.</title>
        <authorList>
            <person name="Wiegand S."/>
            <person name="Jogler M."/>
            <person name="Boedeker C."/>
            <person name="Pinto D."/>
            <person name="Vollmers J."/>
            <person name="Rivas-Marin E."/>
            <person name="Kohn T."/>
            <person name="Peeters S.H."/>
            <person name="Heuer A."/>
            <person name="Rast P."/>
            <person name="Oberbeckmann S."/>
            <person name="Bunk B."/>
            <person name="Jeske O."/>
            <person name="Meyerdierks A."/>
            <person name="Storesund J.E."/>
            <person name="Kallscheuer N."/>
            <person name="Luecker S."/>
            <person name="Lage O.M."/>
            <person name="Pohl T."/>
            <person name="Merkel B.J."/>
            <person name="Hornburger P."/>
            <person name="Mueller R.-W."/>
            <person name="Bruemmer F."/>
            <person name="Labrenz M."/>
            <person name="Spormann A.M."/>
            <person name="Op den Camp H."/>
            <person name="Overmann J."/>
            <person name="Amann R."/>
            <person name="Jetten M.S.M."/>
            <person name="Mascher T."/>
            <person name="Medema M.H."/>
            <person name="Devos D.P."/>
            <person name="Kaster A.-K."/>
            <person name="Ovreas L."/>
            <person name="Rohde M."/>
            <person name="Galperin M.Y."/>
            <person name="Jogler C."/>
        </authorList>
    </citation>
    <scope>NUCLEOTIDE SEQUENCE [LARGE SCALE GENOMIC DNA]</scope>
    <source>
        <strain evidence="2 3">Q31a</strain>
    </source>
</reference>
<feature type="transmembrane region" description="Helical" evidence="1">
    <location>
        <begin position="80"/>
        <end position="99"/>
    </location>
</feature>
<dbReference type="RefSeq" id="WP_145084054.1">
    <property type="nucleotide sequence ID" value="NZ_CP036298.1"/>
</dbReference>
<gene>
    <name evidence="2" type="ORF">Q31a_55220</name>
</gene>
<evidence type="ECO:0000313" key="2">
    <source>
        <dbReference type="EMBL" id="QDV27135.1"/>
    </source>
</evidence>
<dbReference type="KEGG" id="ahel:Q31a_55220"/>
<accession>A0A518GEV4</accession>
<sequence length="159" mass="16842">MWNPQLQSANPVFHEDAEGGHPATPADDWATDSFELGKLDSVLREERASPRPAVQLSIKELFFVVTLSAVFIGTYTNISALLALLGGGILLVVAVLWYVDCQNLISGGLTGFLATGAMTFCIVNVGQVSENMAVVLLVMCPAVGYLAGFAYAGYQAGDL</sequence>
<feature type="transmembrane region" description="Helical" evidence="1">
    <location>
        <begin position="105"/>
        <end position="126"/>
    </location>
</feature>
<keyword evidence="3" id="KW-1185">Reference proteome</keyword>
<name>A0A518GEV4_9BACT</name>
<protein>
    <recommendedName>
        <fullName evidence="4">Transmembrane protein</fullName>
    </recommendedName>
</protein>
<proteinExistence type="predicted"/>
<organism evidence="2 3">
    <name type="scientific">Aureliella helgolandensis</name>
    <dbReference type="NCBI Taxonomy" id="2527968"/>
    <lineage>
        <taxon>Bacteria</taxon>
        <taxon>Pseudomonadati</taxon>
        <taxon>Planctomycetota</taxon>
        <taxon>Planctomycetia</taxon>
        <taxon>Pirellulales</taxon>
        <taxon>Pirellulaceae</taxon>
        <taxon>Aureliella</taxon>
    </lineage>
</organism>
<keyword evidence="1" id="KW-0472">Membrane</keyword>
<evidence type="ECO:0000313" key="3">
    <source>
        <dbReference type="Proteomes" id="UP000318017"/>
    </source>
</evidence>
<keyword evidence="1" id="KW-0812">Transmembrane</keyword>
<dbReference type="AlphaFoldDB" id="A0A518GEV4"/>
<feature type="transmembrane region" description="Helical" evidence="1">
    <location>
        <begin position="133"/>
        <end position="154"/>
    </location>
</feature>
<evidence type="ECO:0008006" key="4">
    <source>
        <dbReference type="Google" id="ProtNLM"/>
    </source>
</evidence>
<evidence type="ECO:0000256" key="1">
    <source>
        <dbReference type="SAM" id="Phobius"/>
    </source>
</evidence>
<keyword evidence="1" id="KW-1133">Transmembrane helix</keyword>
<dbReference type="EMBL" id="CP036298">
    <property type="protein sequence ID" value="QDV27135.1"/>
    <property type="molecule type" value="Genomic_DNA"/>
</dbReference>
<dbReference type="Proteomes" id="UP000318017">
    <property type="component" value="Chromosome"/>
</dbReference>